<dbReference type="GO" id="GO:0016020">
    <property type="term" value="C:membrane"/>
    <property type="evidence" value="ECO:0007669"/>
    <property type="project" value="UniProtKB-SubCell"/>
</dbReference>
<feature type="region of interest" description="Disordered" evidence="6">
    <location>
        <begin position="157"/>
        <end position="176"/>
    </location>
</feature>
<evidence type="ECO:0000256" key="2">
    <source>
        <dbReference type="ARBA" id="ARBA00022692"/>
    </source>
</evidence>
<dbReference type="InterPro" id="IPR003834">
    <property type="entry name" value="Cyt_c_assmbl_TM_dom"/>
</dbReference>
<dbReference type="InterPro" id="IPR036249">
    <property type="entry name" value="Thioredoxin-like_sf"/>
</dbReference>
<evidence type="ECO:0000256" key="7">
    <source>
        <dbReference type="SAM" id="Phobius"/>
    </source>
</evidence>
<dbReference type="InterPro" id="IPR028250">
    <property type="entry name" value="DsbDN"/>
</dbReference>
<dbReference type="GO" id="GO:0017004">
    <property type="term" value="P:cytochrome complex assembly"/>
    <property type="evidence" value="ECO:0007669"/>
    <property type="project" value="UniProtKB-KW"/>
</dbReference>
<dbReference type="Pfam" id="PF02683">
    <property type="entry name" value="DsbD_TM"/>
    <property type="match status" value="1"/>
</dbReference>
<accession>A0A1M6EQZ0</accession>
<feature type="domain" description="Cytochrome C biogenesis protein transmembrane" evidence="8">
    <location>
        <begin position="181"/>
        <end position="395"/>
    </location>
</feature>
<dbReference type="RefSeq" id="WP_073167542.1">
    <property type="nucleotide sequence ID" value="NZ_FQZE01000007.1"/>
</dbReference>
<dbReference type="PANTHER" id="PTHR32234">
    <property type="entry name" value="THIOL:DISULFIDE INTERCHANGE PROTEIN DSBD"/>
    <property type="match status" value="1"/>
</dbReference>
<evidence type="ECO:0000259" key="8">
    <source>
        <dbReference type="Pfam" id="PF02683"/>
    </source>
</evidence>
<evidence type="ECO:0000313" key="11">
    <source>
        <dbReference type="Proteomes" id="UP000184050"/>
    </source>
</evidence>
<proteinExistence type="predicted"/>
<sequence length="649" mass="71651">MKKITLILSFFLVAFLANSQIIEPIKWSFDAKQDGRDVELIFTATIEDEWHLYDTYLPEGGPIATQVVFDDSTQFEFAGELKKEPQPIEKFDNTFQMDLRYFVEEATLTQKIRLKNDDPVEISGHVLFMACDDETCLPPNEADFSFEFNGGVAAQPASQPEEEVSDVSGTTSGSSSGQSLWLFILISALAGLAAILTPCVFPMIPMTVSFFMRGSDNKGKAIKNGLFFGFSILMIFTVLGALFSIGIFGPNVGSVLSTHWIPNLLFFLLFLVFAVSFFGAFEIVLPNSLVNKTDSKAEQGGFVGAFFMALTTVIVSFSCTGPFIGALIIEAVQDGGMRPLIGMFFFGLAFAAPFTLLAIFPSALKKLPKSGGWLNSIKVVFAFILLAFGLKFLSNIDQVYGLNFISREIYLAIWIVLFFLLGMYFLGKIKFSHDSDLPYIGTGRLFLSIATFTFVVYLFTGLLGSPLSSISALLPPQSASQTYITSHSAAGGQNTPNELCGPAKYADKLHLPHGLNGYFDYEQGMACAEEQNKPVFLVFKGHACANCKKMENSVWANPQVLNLLSEEYVIIALYTDDRTTLPEDEWITSSNDGKVKKTMGKKNLDFQITEYATNSIPFHVIIEPDGTEHKLGVTFQDDEFLAFLQRGIE</sequence>
<feature type="domain" description="Thiol:disulfide interchange protein DsbD N-terminal" evidence="9">
    <location>
        <begin position="28"/>
        <end position="144"/>
    </location>
</feature>
<dbReference type="Pfam" id="PF11412">
    <property type="entry name" value="DsbD_N"/>
    <property type="match status" value="1"/>
</dbReference>
<organism evidence="10 11">
    <name type="scientific">Tangfeifania diversioriginum</name>
    <dbReference type="NCBI Taxonomy" id="1168035"/>
    <lineage>
        <taxon>Bacteria</taxon>
        <taxon>Pseudomonadati</taxon>
        <taxon>Bacteroidota</taxon>
        <taxon>Bacteroidia</taxon>
        <taxon>Marinilabiliales</taxon>
        <taxon>Prolixibacteraceae</taxon>
        <taxon>Tangfeifania</taxon>
    </lineage>
</organism>
<feature type="transmembrane region" description="Helical" evidence="7">
    <location>
        <begin position="341"/>
        <end position="360"/>
    </location>
</feature>
<feature type="transmembrane region" description="Helical" evidence="7">
    <location>
        <begin position="409"/>
        <end position="427"/>
    </location>
</feature>
<keyword evidence="4 7" id="KW-1133">Transmembrane helix</keyword>
<dbReference type="EMBL" id="FQZE01000007">
    <property type="protein sequence ID" value="SHI87853.1"/>
    <property type="molecule type" value="Genomic_DNA"/>
</dbReference>
<keyword evidence="5 7" id="KW-0472">Membrane</keyword>
<evidence type="ECO:0000256" key="1">
    <source>
        <dbReference type="ARBA" id="ARBA00004141"/>
    </source>
</evidence>
<evidence type="ECO:0000256" key="6">
    <source>
        <dbReference type="SAM" id="MobiDB-lite"/>
    </source>
</evidence>
<protein>
    <submittedName>
        <fullName evidence="10">Thiol:disulfide interchange protein DsbD</fullName>
    </submittedName>
</protein>
<feature type="transmembrane region" description="Helical" evidence="7">
    <location>
        <begin position="302"/>
        <end position="329"/>
    </location>
</feature>
<feature type="transmembrane region" description="Helical" evidence="7">
    <location>
        <begin position="439"/>
        <end position="459"/>
    </location>
</feature>
<dbReference type="PANTHER" id="PTHR32234:SF0">
    <property type="entry name" value="THIOL:DISULFIDE INTERCHANGE PROTEIN DSBD"/>
    <property type="match status" value="1"/>
</dbReference>
<dbReference type="SUPFAM" id="SSF52833">
    <property type="entry name" value="Thioredoxin-like"/>
    <property type="match status" value="1"/>
</dbReference>
<feature type="transmembrane region" description="Helical" evidence="7">
    <location>
        <begin position="180"/>
        <end position="204"/>
    </location>
</feature>
<dbReference type="Pfam" id="PF13899">
    <property type="entry name" value="Thioredoxin_7"/>
    <property type="match status" value="1"/>
</dbReference>
<evidence type="ECO:0000259" key="9">
    <source>
        <dbReference type="Pfam" id="PF11412"/>
    </source>
</evidence>
<keyword evidence="11" id="KW-1185">Reference proteome</keyword>
<dbReference type="InterPro" id="IPR036929">
    <property type="entry name" value="DsbDN_sf"/>
</dbReference>
<dbReference type="OrthoDB" id="9811036at2"/>
<evidence type="ECO:0000313" key="10">
    <source>
        <dbReference type="EMBL" id="SHI87853.1"/>
    </source>
</evidence>
<keyword evidence="2 7" id="KW-0812">Transmembrane</keyword>
<gene>
    <name evidence="10" type="ORF">SAMN05444280_10786</name>
</gene>
<feature type="transmembrane region" description="Helical" evidence="7">
    <location>
        <begin position="260"/>
        <end position="281"/>
    </location>
</feature>
<dbReference type="AlphaFoldDB" id="A0A1M6EQZ0"/>
<evidence type="ECO:0000256" key="4">
    <source>
        <dbReference type="ARBA" id="ARBA00022989"/>
    </source>
</evidence>
<dbReference type="Gene3D" id="2.60.40.1250">
    <property type="entry name" value="Thiol:disulfide interchange protein DsbD, N-terminal domain"/>
    <property type="match status" value="1"/>
</dbReference>
<dbReference type="GO" id="GO:0015035">
    <property type="term" value="F:protein-disulfide reductase activity"/>
    <property type="evidence" value="ECO:0007669"/>
    <property type="project" value="TreeGrafter"/>
</dbReference>
<keyword evidence="3" id="KW-0201">Cytochrome c-type biogenesis</keyword>
<dbReference type="Gene3D" id="3.40.30.10">
    <property type="entry name" value="Glutaredoxin"/>
    <property type="match status" value="1"/>
</dbReference>
<reference evidence="10 11" key="1">
    <citation type="submission" date="2016-11" db="EMBL/GenBank/DDBJ databases">
        <authorList>
            <person name="Jaros S."/>
            <person name="Januszkiewicz K."/>
            <person name="Wedrychowicz H."/>
        </authorList>
    </citation>
    <scope>NUCLEOTIDE SEQUENCE [LARGE SCALE GENOMIC DNA]</scope>
    <source>
        <strain evidence="10 11">DSM 27063</strain>
    </source>
</reference>
<comment type="subcellular location">
    <subcellularLocation>
        <location evidence="1">Membrane</location>
        <topology evidence="1">Multi-pass membrane protein</topology>
    </subcellularLocation>
</comment>
<evidence type="ECO:0000256" key="5">
    <source>
        <dbReference type="ARBA" id="ARBA00023136"/>
    </source>
</evidence>
<dbReference type="Proteomes" id="UP000184050">
    <property type="component" value="Unassembled WGS sequence"/>
</dbReference>
<feature type="transmembrane region" description="Helical" evidence="7">
    <location>
        <begin position="225"/>
        <end position="248"/>
    </location>
</feature>
<dbReference type="GO" id="GO:0045454">
    <property type="term" value="P:cell redox homeostasis"/>
    <property type="evidence" value="ECO:0007669"/>
    <property type="project" value="TreeGrafter"/>
</dbReference>
<name>A0A1M6EQZ0_9BACT</name>
<evidence type="ECO:0000256" key="3">
    <source>
        <dbReference type="ARBA" id="ARBA00022748"/>
    </source>
</evidence>
<dbReference type="STRING" id="1168035.SAMN05444280_10786"/>
<feature type="transmembrane region" description="Helical" evidence="7">
    <location>
        <begin position="372"/>
        <end position="389"/>
    </location>
</feature>